<proteinExistence type="predicted"/>
<feature type="domain" description="ATPase AAA-type core" evidence="1">
    <location>
        <begin position="288"/>
        <end position="426"/>
    </location>
</feature>
<accession>A0A1C2I330</accession>
<dbReference type="SUPFAM" id="SSF52540">
    <property type="entry name" value="P-loop containing nucleoside triphosphate hydrolases"/>
    <property type="match status" value="1"/>
</dbReference>
<dbReference type="GO" id="GO:0007005">
    <property type="term" value="P:mitochondrion organization"/>
    <property type="evidence" value="ECO:0007669"/>
    <property type="project" value="TreeGrafter"/>
</dbReference>
<dbReference type="Proteomes" id="UP000095008">
    <property type="component" value="Unassembled WGS sequence"/>
</dbReference>
<dbReference type="GO" id="GO:0004176">
    <property type="term" value="F:ATP-dependent peptidase activity"/>
    <property type="evidence" value="ECO:0007669"/>
    <property type="project" value="InterPro"/>
</dbReference>
<dbReference type="AlphaFoldDB" id="A0A1C2I330"/>
<dbReference type="PANTHER" id="PTHR43718">
    <property type="entry name" value="LON PROTEASE"/>
    <property type="match status" value="1"/>
</dbReference>
<dbReference type="Gene3D" id="3.40.50.300">
    <property type="entry name" value="P-loop containing nucleotide triphosphate hydrolases"/>
    <property type="match status" value="1"/>
</dbReference>
<comment type="caution">
    <text evidence="2">The sequence shown here is derived from an EMBL/GenBank/DDBJ whole genome shotgun (WGS) entry which is preliminary data.</text>
</comment>
<dbReference type="Pfam" id="PF00004">
    <property type="entry name" value="AAA"/>
    <property type="match status" value="1"/>
</dbReference>
<dbReference type="RefSeq" id="WP_065980338.1">
    <property type="nucleotide sequence ID" value="NZ_LWRY01000164.1"/>
</dbReference>
<evidence type="ECO:0000313" key="3">
    <source>
        <dbReference type="Proteomes" id="UP000095008"/>
    </source>
</evidence>
<keyword evidence="3" id="KW-1185">Reference proteome</keyword>
<dbReference type="GO" id="GO:0005524">
    <property type="term" value="F:ATP binding"/>
    <property type="evidence" value="ECO:0007669"/>
    <property type="project" value="InterPro"/>
</dbReference>
<dbReference type="InterPro" id="IPR003959">
    <property type="entry name" value="ATPase_AAA_core"/>
</dbReference>
<dbReference type="InterPro" id="IPR027065">
    <property type="entry name" value="Lon_Prtase"/>
</dbReference>
<dbReference type="InterPro" id="IPR027417">
    <property type="entry name" value="P-loop_NTPase"/>
</dbReference>
<dbReference type="GO" id="GO:0004252">
    <property type="term" value="F:serine-type endopeptidase activity"/>
    <property type="evidence" value="ECO:0007669"/>
    <property type="project" value="InterPro"/>
</dbReference>
<gene>
    <name evidence="2" type="ORF">A6M23_13995</name>
</gene>
<dbReference type="EMBL" id="LWRY01000164">
    <property type="protein sequence ID" value="OCX70422.1"/>
    <property type="molecule type" value="Genomic_DNA"/>
</dbReference>
<dbReference type="PANTHER" id="PTHR43718:SF2">
    <property type="entry name" value="LON PROTEASE HOMOLOG, MITOCHONDRIAL"/>
    <property type="match status" value="1"/>
</dbReference>
<dbReference type="GO" id="GO:0003697">
    <property type="term" value="F:single-stranded DNA binding"/>
    <property type="evidence" value="ECO:0007669"/>
    <property type="project" value="TreeGrafter"/>
</dbReference>
<dbReference type="GO" id="GO:0016887">
    <property type="term" value="F:ATP hydrolysis activity"/>
    <property type="evidence" value="ECO:0007669"/>
    <property type="project" value="InterPro"/>
</dbReference>
<reference evidence="2" key="1">
    <citation type="journal article" date="2016" name="Int. J. Mol. Sci.">
        <title>Comparative genomics of the extreme acidophile Acidithiobacillus thiooxidans reveals intraspecific divergence and niche adaptation.</title>
        <authorList>
            <person name="Zhang X."/>
            <person name="Feng X."/>
            <person name="Tao J."/>
            <person name="Ma L."/>
            <person name="Xiao Y."/>
            <person name="Liang Y."/>
            <person name="Liu X."/>
            <person name="Yin H."/>
        </authorList>
    </citation>
    <scope>NUCLEOTIDE SEQUENCE [LARGE SCALE GENOMIC DNA]</scope>
    <source>
        <strain evidence="2">DXS-W</strain>
    </source>
</reference>
<evidence type="ECO:0000313" key="2">
    <source>
        <dbReference type="EMBL" id="OCX70422.1"/>
    </source>
</evidence>
<evidence type="ECO:0000259" key="1">
    <source>
        <dbReference type="Pfam" id="PF00004"/>
    </source>
</evidence>
<protein>
    <recommendedName>
        <fullName evidence="1">ATPase AAA-type core domain-containing protein</fullName>
    </recommendedName>
</protein>
<organism evidence="2 3">
    <name type="scientific">Acidithiobacillus thiooxidans</name>
    <name type="common">Thiobacillus thiooxidans</name>
    <dbReference type="NCBI Taxonomy" id="930"/>
    <lineage>
        <taxon>Bacteria</taxon>
        <taxon>Pseudomonadati</taxon>
        <taxon>Pseudomonadota</taxon>
        <taxon>Acidithiobacillia</taxon>
        <taxon>Acidithiobacillales</taxon>
        <taxon>Acidithiobacillaceae</taxon>
        <taxon>Acidithiobacillus</taxon>
    </lineage>
</organism>
<name>A0A1C2I330_ACITH</name>
<sequence>MTTPYKDQLLALAEKLKQDVKAAGKKRSEVFLSIWNGIEQNLLDKDFDPMSARDPKTPVELSLREGLVDIGRCYLADDDRLPNDAQIAEQWLMIGAEWGSFMGQMLLLQFHIASGQTAYDPRWLQAFRKWQSEEERGDFLWKNQNRRFEKLSSVAFELGLRAAIALQDAALAKEVSDCMQAASCDDLSLIGLQWQAERLLTQNEPIPEYSRQILGSIIPGNDAKENQALSRFKTLLGPLPLQTWPDSPSWAEGLRQEYPWMVAAIDKLENEWALHHVTGHPVLKFRPLLLVGNPGLGKSRFVQSLGKTLGLPTAFLMMAGMNDNMMLKGTARGWSSARAGYLVDFMRENRQANPLVCLDEIEKVGTSKHNGRLWETLLTMLEPTTARCVTDEYLLGPVDYSAVNWVATANDLRDLPKPLRARFTIIRVDEPESRDFDRIFTNTLQEIARDLGTETWALPALPAEIVEGLRRQFRRNPGSLRQLGVTTRSLLQLEARAQMDNGTASRYYH</sequence>
<dbReference type="OrthoDB" id="5297432at2"/>
<dbReference type="GO" id="GO:0006515">
    <property type="term" value="P:protein quality control for misfolded or incompletely synthesized proteins"/>
    <property type="evidence" value="ECO:0007669"/>
    <property type="project" value="TreeGrafter"/>
</dbReference>
<dbReference type="GO" id="GO:0051131">
    <property type="term" value="P:chaperone-mediated protein complex assembly"/>
    <property type="evidence" value="ECO:0007669"/>
    <property type="project" value="TreeGrafter"/>
</dbReference>